<reference evidence="9 10" key="1">
    <citation type="submission" date="2021-03" db="EMBL/GenBank/DDBJ databases">
        <title>Genomic Encyclopedia of Type Strains, Phase IV (KMG-IV): sequencing the most valuable type-strain genomes for metagenomic binning, comparative biology and taxonomic classification.</title>
        <authorList>
            <person name="Goeker M."/>
        </authorList>
    </citation>
    <scope>NUCLEOTIDE SEQUENCE [LARGE SCALE GENOMIC DNA]</scope>
    <source>
        <strain evidence="9 10">DSM 26806</strain>
    </source>
</reference>
<feature type="transmembrane region" description="Helical" evidence="7">
    <location>
        <begin position="295"/>
        <end position="313"/>
    </location>
</feature>
<dbReference type="CDD" id="cd06173">
    <property type="entry name" value="MFS_MefA_like"/>
    <property type="match status" value="1"/>
</dbReference>
<evidence type="ECO:0000256" key="4">
    <source>
        <dbReference type="ARBA" id="ARBA00022692"/>
    </source>
</evidence>
<dbReference type="InterPro" id="IPR022324">
    <property type="entry name" value="Bacilysin_exporter_BacE_put"/>
</dbReference>
<keyword evidence="4 7" id="KW-0812">Transmembrane</keyword>
<dbReference type="SUPFAM" id="SSF103473">
    <property type="entry name" value="MFS general substrate transporter"/>
    <property type="match status" value="1"/>
</dbReference>
<evidence type="ECO:0000313" key="10">
    <source>
        <dbReference type="Proteomes" id="UP001519288"/>
    </source>
</evidence>
<feature type="transmembrane region" description="Helical" evidence="7">
    <location>
        <begin position="83"/>
        <end position="103"/>
    </location>
</feature>
<dbReference type="PROSITE" id="PS50850">
    <property type="entry name" value="MFS"/>
    <property type="match status" value="1"/>
</dbReference>
<evidence type="ECO:0000259" key="8">
    <source>
        <dbReference type="PROSITE" id="PS50850"/>
    </source>
</evidence>
<dbReference type="EMBL" id="JAGGLD010000001">
    <property type="protein sequence ID" value="MBP2000219.1"/>
    <property type="molecule type" value="Genomic_DNA"/>
</dbReference>
<evidence type="ECO:0000256" key="6">
    <source>
        <dbReference type="ARBA" id="ARBA00023136"/>
    </source>
</evidence>
<evidence type="ECO:0000256" key="3">
    <source>
        <dbReference type="ARBA" id="ARBA00022475"/>
    </source>
</evidence>
<feature type="transmembrane region" description="Helical" evidence="7">
    <location>
        <begin position="109"/>
        <end position="126"/>
    </location>
</feature>
<keyword evidence="10" id="KW-1185">Reference proteome</keyword>
<evidence type="ECO:0000256" key="1">
    <source>
        <dbReference type="ARBA" id="ARBA00004651"/>
    </source>
</evidence>
<feature type="domain" description="Major facilitator superfamily (MFS) profile" evidence="8">
    <location>
        <begin position="17"/>
        <end position="407"/>
    </location>
</feature>
<comment type="subcellular location">
    <subcellularLocation>
        <location evidence="1">Cell membrane</location>
        <topology evidence="1">Multi-pass membrane protein</topology>
    </subcellularLocation>
</comment>
<feature type="transmembrane region" description="Helical" evidence="7">
    <location>
        <begin position="226"/>
        <end position="248"/>
    </location>
</feature>
<feature type="transmembrane region" description="Helical" evidence="7">
    <location>
        <begin position="319"/>
        <end position="341"/>
    </location>
</feature>
<evidence type="ECO:0000256" key="2">
    <source>
        <dbReference type="ARBA" id="ARBA00022448"/>
    </source>
</evidence>
<proteinExistence type="predicted"/>
<sequence>MRILHTPHIQLLKTHHNLMLSFFGMLISRLGDGIYSVAIIAIAFELTHSSSGTGIVLASFAAANVIFGSLAGVFSDRFQRQKLMIGSSCGCGVILIGMGLLLYYDLLNIINFAILSFILGACSQFFEPTLHALLPQFVKKEDLTTANATIGMTESIGYLVGPALGGILLAYTSVEFVLILNACTFLFAMFMALFLKIPKREKLGNNSSSFIREVMKGFSFVFQDRFLLRLFIINSISILAYSPFFVLLPAYLDHEIGLDVSQRLELTGYIYSALALGQFVGFGLLPYLKITPRSSIGLSYLIQAIGFGSLAFAHHQGVVIGFVFIAGISFGISGAAFNTVLQSGTPSTLMGRVYGVNYTVQGMLNTLGRSSSGFLAESLGSRVLLMIMGGLFLTSSFLSRRYPKEPSLEEHNISG</sequence>
<protein>
    <submittedName>
        <fullName evidence="9">MFS family permease</fullName>
    </submittedName>
</protein>
<keyword evidence="2" id="KW-0813">Transport</keyword>
<gene>
    <name evidence="9" type="ORF">J2Z69_001238</name>
</gene>
<feature type="transmembrane region" description="Helical" evidence="7">
    <location>
        <begin position="147"/>
        <end position="170"/>
    </location>
</feature>
<evidence type="ECO:0000256" key="5">
    <source>
        <dbReference type="ARBA" id="ARBA00022989"/>
    </source>
</evidence>
<comment type="caution">
    <text evidence="9">The sequence shown here is derived from an EMBL/GenBank/DDBJ whole genome shotgun (WGS) entry which is preliminary data.</text>
</comment>
<feature type="transmembrane region" description="Helical" evidence="7">
    <location>
        <begin position="268"/>
        <end position="288"/>
    </location>
</feature>
<dbReference type="PANTHER" id="PTHR43266:SF2">
    <property type="entry name" value="MAJOR FACILITATOR SUPERFAMILY (MFS) PROFILE DOMAIN-CONTAINING PROTEIN"/>
    <property type="match status" value="1"/>
</dbReference>
<dbReference type="InterPro" id="IPR036259">
    <property type="entry name" value="MFS_trans_sf"/>
</dbReference>
<dbReference type="PANTHER" id="PTHR43266">
    <property type="entry name" value="MACROLIDE-EFFLUX PROTEIN"/>
    <property type="match status" value="1"/>
</dbReference>
<evidence type="ECO:0000256" key="7">
    <source>
        <dbReference type="SAM" id="Phobius"/>
    </source>
</evidence>
<dbReference type="InterPro" id="IPR020846">
    <property type="entry name" value="MFS_dom"/>
</dbReference>
<feature type="transmembrane region" description="Helical" evidence="7">
    <location>
        <begin position="20"/>
        <end position="43"/>
    </location>
</feature>
<feature type="transmembrane region" description="Helical" evidence="7">
    <location>
        <begin position="55"/>
        <end position="74"/>
    </location>
</feature>
<evidence type="ECO:0000313" key="9">
    <source>
        <dbReference type="EMBL" id="MBP2000219.1"/>
    </source>
</evidence>
<organism evidence="9 10">
    <name type="scientific">Paenibacillus shirakamiensis</name>
    <dbReference type="NCBI Taxonomy" id="1265935"/>
    <lineage>
        <taxon>Bacteria</taxon>
        <taxon>Bacillati</taxon>
        <taxon>Bacillota</taxon>
        <taxon>Bacilli</taxon>
        <taxon>Bacillales</taxon>
        <taxon>Paenibacillaceae</taxon>
        <taxon>Paenibacillus</taxon>
    </lineage>
</organism>
<keyword evidence="5 7" id="KW-1133">Transmembrane helix</keyword>
<dbReference type="PRINTS" id="PR01988">
    <property type="entry name" value="EXPORTERBACE"/>
</dbReference>
<feature type="transmembrane region" description="Helical" evidence="7">
    <location>
        <begin position="176"/>
        <end position="195"/>
    </location>
</feature>
<keyword evidence="6 7" id="KW-0472">Membrane</keyword>
<dbReference type="Proteomes" id="UP001519288">
    <property type="component" value="Unassembled WGS sequence"/>
</dbReference>
<dbReference type="Gene3D" id="1.20.1250.20">
    <property type="entry name" value="MFS general substrate transporter like domains"/>
    <property type="match status" value="1"/>
</dbReference>
<dbReference type="RefSeq" id="WP_209860060.1">
    <property type="nucleotide sequence ID" value="NZ_JAGGLD010000001.1"/>
</dbReference>
<keyword evidence="3" id="KW-1003">Cell membrane</keyword>
<dbReference type="Pfam" id="PF07690">
    <property type="entry name" value="MFS_1"/>
    <property type="match status" value="1"/>
</dbReference>
<accession>A0ABS4JI41</accession>
<dbReference type="InterPro" id="IPR011701">
    <property type="entry name" value="MFS"/>
</dbReference>
<name>A0ABS4JI41_9BACL</name>